<proteinExistence type="predicted"/>
<evidence type="ECO:0000313" key="5">
    <source>
        <dbReference type="Proteomes" id="UP000192247"/>
    </source>
</evidence>
<dbReference type="EMBL" id="MNPL01020493">
    <property type="protein sequence ID" value="OQR69561.1"/>
    <property type="molecule type" value="Genomic_DNA"/>
</dbReference>
<name>A0A1V9X849_9ACAR</name>
<dbReference type="InParanoid" id="A0A1V9X849"/>
<organism evidence="4 5">
    <name type="scientific">Tropilaelaps mercedesae</name>
    <dbReference type="NCBI Taxonomy" id="418985"/>
    <lineage>
        <taxon>Eukaryota</taxon>
        <taxon>Metazoa</taxon>
        <taxon>Ecdysozoa</taxon>
        <taxon>Arthropoda</taxon>
        <taxon>Chelicerata</taxon>
        <taxon>Arachnida</taxon>
        <taxon>Acari</taxon>
        <taxon>Parasitiformes</taxon>
        <taxon>Mesostigmata</taxon>
        <taxon>Gamasina</taxon>
        <taxon>Dermanyssoidea</taxon>
        <taxon>Laelapidae</taxon>
        <taxon>Tropilaelaps</taxon>
    </lineage>
</organism>
<dbReference type="InterPro" id="IPR035914">
    <property type="entry name" value="Sperma_CUB_dom_sf"/>
</dbReference>
<dbReference type="Pfam" id="PF00431">
    <property type="entry name" value="CUB"/>
    <property type="match status" value="1"/>
</dbReference>
<feature type="domain" description="CUB" evidence="3">
    <location>
        <begin position="42"/>
        <end position="165"/>
    </location>
</feature>
<evidence type="ECO:0000313" key="4">
    <source>
        <dbReference type="EMBL" id="OQR69561.1"/>
    </source>
</evidence>
<dbReference type="InterPro" id="IPR000859">
    <property type="entry name" value="CUB_dom"/>
</dbReference>
<protein>
    <submittedName>
        <fullName evidence="4">Cubilin</fullName>
    </submittedName>
</protein>
<dbReference type="PROSITE" id="PS01180">
    <property type="entry name" value="CUB"/>
    <property type="match status" value="1"/>
</dbReference>
<dbReference type="SMART" id="SM00042">
    <property type="entry name" value="CUB"/>
    <property type="match status" value="1"/>
</dbReference>
<comment type="caution">
    <text evidence="2">Lacks conserved residue(s) required for the propagation of feature annotation.</text>
</comment>
<comment type="caution">
    <text evidence="4">The sequence shown here is derived from an EMBL/GenBank/DDBJ whole genome shotgun (WGS) entry which is preliminary data.</text>
</comment>
<dbReference type="Proteomes" id="UP000192247">
    <property type="component" value="Unassembled WGS sequence"/>
</dbReference>
<dbReference type="Gene3D" id="2.60.120.290">
    <property type="entry name" value="Spermadhesin, CUB domain"/>
    <property type="match status" value="1"/>
</dbReference>
<evidence type="ECO:0000259" key="3">
    <source>
        <dbReference type="PROSITE" id="PS01180"/>
    </source>
</evidence>
<feature type="disulfide bond" evidence="2">
    <location>
        <begin position="111"/>
        <end position="128"/>
    </location>
</feature>
<dbReference type="AlphaFoldDB" id="A0A1V9X849"/>
<evidence type="ECO:0000256" key="2">
    <source>
        <dbReference type="PROSITE-ProRule" id="PRU00059"/>
    </source>
</evidence>
<evidence type="ECO:0000256" key="1">
    <source>
        <dbReference type="ARBA" id="ARBA00023157"/>
    </source>
</evidence>
<dbReference type="OrthoDB" id="10347925at2759"/>
<dbReference type="CDD" id="cd00041">
    <property type="entry name" value="CUB"/>
    <property type="match status" value="1"/>
</dbReference>
<keyword evidence="5" id="KW-1185">Reference proteome</keyword>
<accession>A0A1V9X849</accession>
<sequence length="173" mass="19035">MTISSHRTPKNSAVNAIAAMSAVGRMLSHICLVVLGVYAKACAGHSTLIASYWCGSEQSVPSWIETPFFPAAYPAYATCEWLIRSPGERQAVLIEGFSYQMQAPDALTGKCNKDSLTFFTAKSNFTLCGSDVLRSYDSDSPWIRAVFRARHSANQRGFRVHFSLKSDNVILDN</sequence>
<keyword evidence="1 2" id="KW-1015">Disulfide bond</keyword>
<dbReference type="SUPFAM" id="SSF49854">
    <property type="entry name" value="Spermadhesin, CUB domain"/>
    <property type="match status" value="1"/>
</dbReference>
<gene>
    <name evidence="4" type="ORF">BIW11_12186</name>
</gene>
<reference evidence="4 5" key="1">
    <citation type="journal article" date="2017" name="Gigascience">
        <title>Draft genome of the honey bee ectoparasitic mite, Tropilaelaps mercedesae, is shaped by the parasitic life history.</title>
        <authorList>
            <person name="Dong X."/>
            <person name="Armstrong S.D."/>
            <person name="Xia D."/>
            <person name="Makepeace B.L."/>
            <person name="Darby A.C."/>
            <person name="Kadowaki T."/>
        </authorList>
    </citation>
    <scope>NUCLEOTIDE SEQUENCE [LARGE SCALE GENOMIC DNA]</scope>
    <source>
        <strain evidence="4">Wuxi-XJTLU</strain>
    </source>
</reference>
<dbReference type="STRING" id="418985.A0A1V9X849"/>